<comment type="caution">
    <text evidence="1">The sequence shown here is derived from an EMBL/GenBank/DDBJ whole genome shotgun (WGS) entry which is preliminary data.</text>
</comment>
<protein>
    <submittedName>
        <fullName evidence="1">Uncharacterized protein</fullName>
    </submittedName>
</protein>
<dbReference type="EMBL" id="JACFYF010000002">
    <property type="protein sequence ID" value="MBA5761734.1"/>
    <property type="molecule type" value="Genomic_DNA"/>
</dbReference>
<dbReference type="AlphaFoldDB" id="A0A7W2FPG8"/>
<proteinExistence type="predicted"/>
<evidence type="ECO:0000313" key="2">
    <source>
        <dbReference type="Proteomes" id="UP000571701"/>
    </source>
</evidence>
<dbReference type="Proteomes" id="UP000571701">
    <property type="component" value="Unassembled WGS sequence"/>
</dbReference>
<evidence type="ECO:0000313" key="1">
    <source>
        <dbReference type="EMBL" id="MBA5761734.1"/>
    </source>
</evidence>
<name>A0A7W2FPG8_9VIBR</name>
<organism evidence="1 2">
    <name type="scientific">Vibrio marinisediminis</name>
    <dbReference type="NCBI Taxonomy" id="2758441"/>
    <lineage>
        <taxon>Bacteria</taxon>
        <taxon>Pseudomonadati</taxon>
        <taxon>Pseudomonadota</taxon>
        <taxon>Gammaproteobacteria</taxon>
        <taxon>Vibrionales</taxon>
        <taxon>Vibrionaceae</taxon>
        <taxon>Vibrio</taxon>
    </lineage>
</organism>
<keyword evidence="2" id="KW-1185">Reference proteome</keyword>
<reference evidence="1 2" key="1">
    <citation type="submission" date="2020-07" db="EMBL/GenBank/DDBJ databases">
        <title>Vibrio marinisediminis sp. nov., isolated from marine sediment.</title>
        <authorList>
            <person name="Ji X."/>
        </authorList>
    </citation>
    <scope>NUCLEOTIDE SEQUENCE [LARGE SCALE GENOMIC DNA]</scope>
    <source>
        <strain evidence="1 2">404</strain>
    </source>
</reference>
<gene>
    <name evidence="1" type="ORF">H2O73_05175</name>
</gene>
<accession>A0A7W2FPG8</accession>
<sequence>MAADSGYNLYLPISINSVAKQKLTFTSNDTIHIIALFNKDKYVSDEQRKKAQQIIERKIQRAAKIMQHYLTNLPQSTYGSDKSSIAQLMASRQATLMLTANDAENDQMLTKLFVAEADRQGKLQYWVEASTQANSNELDASSSANFITSSTAFKTKYPNQYQNIVDEVLQGVLKSSETQNWLLHSQSLMFRELTVEGDCHYMSNFANYCEDLGEHADRDAAFEEILHLTQAQGIAPNPIYKTFQERIQQRAFALYKRHESGKFAVWQPETSSWNDWLTDDVDPEIGPSYSHEYLAAAFEAYMGMWEHRSDGLDSYQALTRQQMQNDDSDALSWIENMFHGFLQYTADIDSNGVKKYYDNQSTLVGTPTFSMSKIDNSPAEDYTFKSRWLLNVQIVGDETINLIANDQNNKIQGNKKNNKVDGKGGIDTYIVLDEFSHCSIVHQKYDVLVNCPTTGVDELINFENIQFQDRLVSIVN</sequence>